<dbReference type="InterPro" id="IPR036161">
    <property type="entry name" value="RPB6/omega-like_sf"/>
</dbReference>
<comment type="catalytic activity">
    <reaction evidence="10 11">
        <text>RNA(n) + a ribonucleoside 5'-triphosphate = RNA(n+1) + diphosphate</text>
        <dbReference type="Rhea" id="RHEA:21248"/>
        <dbReference type="Rhea" id="RHEA-COMP:14527"/>
        <dbReference type="Rhea" id="RHEA-COMP:17342"/>
        <dbReference type="ChEBI" id="CHEBI:33019"/>
        <dbReference type="ChEBI" id="CHEBI:61557"/>
        <dbReference type="ChEBI" id="CHEBI:140395"/>
        <dbReference type="EC" id="2.7.7.6"/>
    </reaction>
</comment>
<comment type="similarity">
    <text evidence="1 11">Belongs to the RNA polymerase subunit omega family.</text>
</comment>
<dbReference type="EMBL" id="CP019633">
    <property type="protein sequence ID" value="AQQ09908.1"/>
    <property type="molecule type" value="Genomic_DNA"/>
</dbReference>
<dbReference type="GO" id="GO:0003677">
    <property type="term" value="F:DNA binding"/>
    <property type="evidence" value="ECO:0007669"/>
    <property type="project" value="UniProtKB-UniRule"/>
</dbReference>
<evidence type="ECO:0000256" key="8">
    <source>
        <dbReference type="ARBA" id="ARBA00029924"/>
    </source>
</evidence>
<keyword evidence="13" id="KW-1185">Reference proteome</keyword>
<dbReference type="RefSeq" id="WP_077540642.1">
    <property type="nucleotide sequence ID" value="NZ_CP019633.1"/>
</dbReference>
<evidence type="ECO:0000256" key="5">
    <source>
        <dbReference type="ARBA" id="ARBA00022679"/>
    </source>
</evidence>
<evidence type="ECO:0000256" key="11">
    <source>
        <dbReference type="HAMAP-Rule" id="MF_00366"/>
    </source>
</evidence>
<comment type="subunit">
    <text evidence="11">The RNAP catalytic core consists of 2 alpha, 1 beta, 1 beta' and 1 omega subunit. When a sigma factor is associated with the core the holoenzyme is formed, which can initiate transcription.</text>
</comment>
<dbReference type="Gene3D" id="3.90.940.10">
    <property type="match status" value="1"/>
</dbReference>
<keyword evidence="7 11" id="KW-0804">Transcription</keyword>
<comment type="function">
    <text evidence="11">Promotes RNA polymerase assembly. Latches the N- and C-terminal regions of the beta' subunit thereby facilitating its interaction with the beta and alpha subunits.</text>
</comment>
<organism evidence="12 13">
    <name type="scientific">Sedimentisphaera cyanobacteriorum</name>
    <dbReference type="NCBI Taxonomy" id="1940790"/>
    <lineage>
        <taxon>Bacteria</taxon>
        <taxon>Pseudomonadati</taxon>
        <taxon>Planctomycetota</taxon>
        <taxon>Phycisphaerae</taxon>
        <taxon>Sedimentisphaerales</taxon>
        <taxon>Sedimentisphaeraceae</taxon>
        <taxon>Sedimentisphaera</taxon>
    </lineage>
</organism>
<dbReference type="AlphaFoldDB" id="A0A1Q2HR21"/>
<proteinExistence type="inferred from homology"/>
<dbReference type="KEGG" id="pbu:L21SP3_01729"/>
<dbReference type="GO" id="GO:0000428">
    <property type="term" value="C:DNA-directed RNA polymerase complex"/>
    <property type="evidence" value="ECO:0007669"/>
    <property type="project" value="UniProtKB-KW"/>
</dbReference>
<evidence type="ECO:0000256" key="4">
    <source>
        <dbReference type="ARBA" id="ARBA00022478"/>
    </source>
</evidence>
<name>A0A1Q2HR21_9BACT</name>
<dbReference type="InterPro" id="IPR006110">
    <property type="entry name" value="Pol_omega/Rpo6/RPB6"/>
</dbReference>
<dbReference type="EC" id="2.7.7.6" evidence="2 11"/>
<dbReference type="OrthoDB" id="285093at2"/>
<keyword evidence="6 11" id="KW-0548">Nucleotidyltransferase</keyword>
<evidence type="ECO:0000256" key="3">
    <source>
        <dbReference type="ARBA" id="ARBA00013725"/>
    </source>
</evidence>
<keyword evidence="5 11" id="KW-0808">Transferase</keyword>
<dbReference type="Pfam" id="PF01192">
    <property type="entry name" value="RNA_pol_Rpb6"/>
    <property type="match status" value="1"/>
</dbReference>
<dbReference type="HAMAP" id="MF_00366">
    <property type="entry name" value="RNApol_bact_RpoZ"/>
    <property type="match status" value="1"/>
</dbReference>
<keyword evidence="4 11" id="KW-0240">DNA-directed RNA polymerase</keyword>
<evidence type="ECO:0000256" key="7">
    <source>
        <dbReference type="ARBA" id="ARBA00023163"/>
    </source>
</evidence>
<gene>
    <name evidence="11" type="primary">rpoZ</name>
    <name evidence="12" type="ORF">L21SP3_01729</name>
</gene>
<reference evidence="13" key="1">
    <citation type="submission" date="2017-02" db="EMBL/GenBank/DDBJ databases">
        <title>Comparative genomics and description of representatives of a novel lineage of planctomycetes thriving in anoxic sediments.</title>
        <authorList>
            <person name="Spring S."/>
            <person name="Bunk B."/>
            <person name="Sproer C."/>
            <person name="Klenk H.-P."/>
        </authorList>
    </citation>
    <scope>NUCLEOTIDE SEQUENCE [LARGE SCALE GENOMIC DNA]</scope>
    <source>
        <strain evidence="13">L21-RPul-D3</strain>
    </source>
</reference>
<dbReference type="SUPFAM" id="SSF63562">
    <property type="entry name" value="RPB6/omega subunit-like"/>
    <property type="match status" value="1"/>
</dbReference>
<dbReference type="InterPro" id="IPR003716">
    <property type="entry name" value="DNA-dir_RNA_pol_omega"/>
</dbReference>
<dbReference type="Proteomes" id="UP000188273">
    <property type="component" value="Chromosome"/>
</dbReference>
<evidence type="ECO:0000313" key="13">
    <source>
        <dbReference type="Proteomes" id="UP000188273"/>
    </source>
</evidence>
<accession>A0A1Q2HR21</accession>
<evidence type="ECO:0000256" key="2">
    <source>
        <dbReference type="ARBA" id="ARBA00012418"/>
    </source>
</evidence>
<dbReference type="GO" id="GO:0003899">
    <property type="term" value="F:DNA-directed RNA polymerase activity"/>
    <property type="evidence" value="ECO:0007669"/>
    <property type="project" value="UniProtKB-UniRule"/>
</dbReference>
<sequence length="67" mass="7770">MIEALKRDEIYQKVGGSFKLSALLQKRMREIMDGARPLIEDTADKTVIEIVVEEILEDKITYEIEED</sequence>
<evidence type="ECO:0000256" key="9">
    <source>
        <dbReference type="ARBA" id="ARBA00030998"/>
    </source>
</evidence>
<dbReference type="STRING" id="1940790.L21SP3_01729"/>
<protein>
    <recommendedName>
        <fullName evidence="3 11">DNA-directed RNA polymerase subunit omega</fullName>
        <shortName evidence="11">RNAP omega subunit</shortName>
        <ecNumber evidence="2 11">2.7.7.6</ecNumber>
    </recommendedName>
    <alternativeName>
        <fullName evidence="9 11">RNA polymerase omega subunit</fullName>
    </alternativeName>
    <alternativeName>
        <fullName evidence="8 11">Transcriptase subunit omega</fullName>
    </alternativeName>
</protein>
<evidence type="ECO:0000256" key="6">
    <source>
        <dbReference type="ARBA" id="ARBA00022695"/>
    </source>
</evidence>
<dbReference type="GO" id="GO:0006351">
    <property type="term" value="P:DNA-templated transcription"/>
    <property type="evidence" value="ECO:0007669"/>
    <property type="project" value="UniProtKB-UniRule"/>
</dbReference>
<evidence type="ECO:0000313" key="12">
    <source>
        <dbReference type="EMBL" id="AQQ09908.1"/>
    </source>
</evidence>
<evidence type="ECO:0000256" key="1">
    <source>
        <dbReference type="ARBA" id="ARBA00006711"/>
    </source>
</evidence>
<evidence type="ECO:0000256" key="10">
    <source>
        <dbReference type="ARBA" id="ARBA00048552"/>
    </source>
</evidence>